<dbReference type="Gene3D" id="1.10.3720.10">
    <property type="entry name" value="MetI-like"/>
    <property type="match status" value="1"/>
</dbReference>
<dbReference type="CDD" id="cd06261">
    <property type="entry name" value="TM_PBP2"/>
    <property type="match status" value="1"/>
</dbReference>
<feature type="domain" description="ABC transmembrane type-1" evidence="13">
    <location>
        <begin position="29"/>
        <end position="217"/>
    </location>
</feature>
<dbReference type="GO" id="GO:0043190">
    <property type="term" value="C:ATP-binding cassette (ABC) transporter complex"/>
    <property type="evidence" value="ECO:0007669"/>
    <property type="project" value="InterPro"/>
</dbReference>
<feature type="transmembrane region" description="Helical" evidence="12">
    <location>
        <begin position="97"/>
        <end position="114"/>
    </location>
</feature>
<proteinExistence type="inferred from homology"/>
<keyword evidence="15" id="KW-1185">Reference proteome</keyword>
<evidence type="ECO:0000313" key="15">
    <source>
        <dbReference type="Proteomes" id="UP000006380"/>
    </source>
</evidence>
<evidence type="ECO:0000256" key="7">
    <source>
        <dbReference type="ARBA" id="ARBA00022989"/>
    </source>
</evidence>
<comment type="subunit">
    <text evidence="10">The complex is composed of two ATP-binding proteins (GltL), two transmembrane proteins (GltJ and GltK) and a solute-binding protein (GltI).</text>
</comment>
<keyword evidence="4" id="KW-1003">Cell membrane</keyword>
<keyword evidence="8 12" id="KW-0472">Membrane</keyword>
<dbReference type="FunFam" id="1.10.3720.10:FF:000006">
    <property type="entry name" value="Glutamate/aspartate ABC transporter, permease protein GltK"/>
    <property type="match status" value="1"/>
</dbReference>
<keyword evidence="3 12" id="KW-0813">Transport</keyword>
<comment type="similarity">
    <text evidence="2">Belongs to the binding-protein-dependent transport system permease family. HisMQ subfamily.</text>
</comment>
<dbReference type="KEGG" id="ccv:CCV52592_1759"/>
<reference evidence="14" key="1">
    <citation type="submission" date="2016-07" db="EMBL/GenBank/DDBJ databases">
        <title>Comparative genomics of the Campylobacter concisus group.</title>
        <authorList>
            <person name="Miller W.G."/>
            <person name="Yee E."/>
            <person name="Chapman M.H."/>
            <person name="Huynh S."/>
            <person name="Bono J.L."/>
            <person name="On S.L.W."/>
            <person name="StLeger J."/>
            <person name="Foster G."/>
            <person name="Parker C.T."/>
        </authorList>
    </citation>
    <scope>NUCLEOTIDE SEQUENCE</scope>
    <source>
        <strain evidence="14">525.92</strain>
    </source>
</reference>
<dbReference type="OrthoDB" id="3181282at2"/>
<evidence type="ECO:0000259" key="13">
    <source>
        <dbReference type="PROSITE" id="PS50928"/>
    </source>
</evidence>
<evidence type="ECO:0000256" key="3">
    <source>
        <dbReference type="ARBA" id="ARBA00022448"/>
    </source>
</evidence>
<protein>
    <recommendedName>
        <fullName evidence="11">Glutamate/aspartate import permease protein GltK</fullName>
    </recommendedName>
</protein>
<evidence type="ECO:0000256" key="2">
    <source>
        <dbReference type="ARBA" id="ARBA00010072"/>
    </source>
</evidence>
<dbReference type="STRING" id="360105.CCV52592_1759"/>
<evidence type="ECO:0000256" key="1">
    <source>
        <dbReference type="ARBA" id="ARBA00004429"/>
    </source>
</evidence>
<dbReference type="HOGENOM" id="CLU_019602_1_4_7"/>
<comment type="subcellular location">
    <subcellularLocation>
        <location evidence="1">Cell inner membrane</location>
        <topology evidence="1">Multi-pass membrane protein</topology>
    </subcellularLocation>
    <subcellularLocation>
        <location evidence="12">Cell membrane</location>
        <topology evidence="12">Multi-pass membrane protein</topology>
    </subcellularLocation>
</comment>
<gene>
    <name evidence="14" type="ORF">CCV52592_1759</name>
</gene>
<dbReference type="EMBL" id="CP000767">
    <property type="protein sequence ID" value="EAT99517.1"/>
    <property type="molecule type" value="Genomic_DNA"/>
</dbReference>
<evidence type="ECO:0000256" key="4">
    <source>
        <dbReference type="ARBA" id="ARBA00022475"/>
    </source>
</evidence>
<dbReference type="NCBIfam" id="TIGR01726">
    <property type="entry name" value="HEQRo_perm_3TM"/>
    <property type="match status" value="1"/>
</dbReference>
<name>A7H125_CAMC5</name>
<keyword evidence="6" id="KW-0029">Amino-acid transport</keyword>
<sequence length="228" mass="24911">MGQILDADRINRIIELVSTSTLPMLDALVKVTIPLTLISFACGLVIAIITAIARLSNFKILKFIFGAYVWIFRGTPMLVQLFIIFFGLPAVGVTLDTWSAAIIAFSLNVGAYASESVRASILSVPKGQWEAATSLGMSHAQILHRIIAPQAVRISLPPLSNTFIGLVKDTSLAASITMVDMFMVAQRIAARTFEPLVLYVLAALIYLVVCTLLTFLQAKLEKYTSRYV</sequence>
<keyword evidence="7 12" id="KW-1133">Transmembrane helix</keyword>
<evidence type="ECO:0000256" key="9">
    <source>
        <dbReference type="ARBA" id="ARBA00060298"/>
    </source>
</evidence>
<accession>A7H125</accession>
<dbReference type="Proteomes" id="UP000006380">
    <property type="component" value="Chromosome"/>
</dbReference>
<evidence type="ECO:0000256" key="8">
    <source>
        <dbReference type="ARBA" id="ARBA00023136"/>
    </source>
</evidence>
<evidence type="ECO:0000313" key="14">
    <source>
        <dbReference type="EMBL" id="EAT99517.1"/>
    </source>
</evidence>
<evidence type="ECO:0000256" key="12">
    <source>
        <dbReference type="RuleBase" id="RU363032"/>
    </source>
</evidence>
<dbReference type="InterPro" id="IPR043429">
    <property type="entry name" value="ArtM/GltK/GlnP/TcyL/YhdX-like"/>
</dbReference>
<dbReference type="GO" id="GO:0015184">
    <property type="term" value="F:L-cystine transmembrane transporter activity"/>
    <property type="evidence" value="ECO:0007669"/>
    <property type="project" value="TreeGrafter"/>
</dbReference>
<dbReference type="SUPFAM" id="SSF161098">
    <property type="entry name" value="MetI-like"/>
    <property type="match status" value="1"/>
</dbReference>
<dbReference type="InterPro" id="IPR010065">
    <property type="entry name" value="AA_ABC_transptr_permease_3TM"/>
</dbReference>
<dbReference type="InterPro" id="IPR035906">
    <property type="entry name" value="MetI-like_sf"/>
</dbReference>
<dbReference type="PROSITE" id="PS50928">
    <property type="entry name" value="ABC_TM1"/>
    <property type="match status" value="1"/>
</dbReference>
<keyword evidence="5 12" id="KW-0812">Transmembrane</keyword>
<dbReference type="Pfam" id="PF00528">
    <property type="entry name" value="BPD_transp_1"/>
    <property type="match status" value="1"/>
</dbReference>
<evidence type="ECO:0000256" key="10">
    <source>
        <dbReference type="ARBA" id="ARBA00062718"/>
    </source>
</evidence>
<dbReference type="PANTHER" id="PTHR30614">
    <property type="entry name" value="MEMBRANE COMPONENT OF AMINO ACID ABC TRANSPORTER"/>
    <property type="match status" value="1"/>
</dbReference>
<comment type="function">
    <text evidence="9">Part of the ABC transporter complex GltIJKL involved in glutamate and aspartate uptake. Probably responsible for the translocation of the substrate across the membrane.</text>
</comment>
<evidence type="ECO:0000256" key="11">
    <source>
        <dbReference type="ARBA" id="ARBA00073645"/>
    </source>
</evidence>
<evidence type="ECO:0000256" key="6">
    <source>
        <dbReference type="ARBA" id="ARBA00022970"/>
    </source>
</evidence>
<dbReference type="AlphaFoldDB" id="A7H125"/>
<dbReference type="InterPro" id="IPR000515">
    <property type="entry name" value="MetI-like"/>
</dbReference>
<organism evidence="14 15">
    <name type="scientific">Campylobacter curvus (strain 525.92)</name>
    <dbReference type="NCBI Taxonomy" id="360105"/>
    <lineage>
        <taxon>Bacteria</taxon>
        <taxon>Pseudomonadati</taxon>
        <taxon>Campylobacterota</taxon>
        <taxon>Epsilonproteobacteria</taxon>
        <taxon>Campylobacterales</taxon>
        <taxon>Campylobacteraceae</taxon>
        <taxon>Campylobacter</taxon>
    </lineage>
</organism>
<dbReference type="PANTHER" id="PTHR30614:SF0">
    <property type="entry name" value="L-CYSTINE TRANSPORT SYSTEM PERMEASE PROTEIN TCYL"/>
    <property type="match status" value="1"/>
</dbReference>
<feature type="transmembrane region" description="Helical" evidence="12">
    <location>
        <begin position="31"/>
        <end position="53"/>
    </location>
</feature>
<feature type="transmembrane region" description="Helical" evidence="12">
    <location>
        <begin position="65"/>
        <end position="91"/>
    </location>
</feature>
<feature type="transmembrane region" description="Helical" evidence="12">
    <location>
        <begin position="196"/>
        <end position="216"/>
    </location>
</feature>
<evidence type="ECO:0000256" key="5">
    <source>
        <dbReference type="ARBA" id="ARBA00022692"/>
    </source>
</evidence>